<dbReference type="GO" id="GO:0009143">
    <property type="term" value="P:nucleoside triphosphate catabolic process"/>
    <property type="evidence" value="ECO:0007669"/>
    <property type="project" value="InterPro"/>
</dbReference>
<dbReference type="Pfam" id="PF01725">
    <property type="entry name" value="Ham1p_like"/>
    <property type="match status" value="1"/>
</dbReference>
<dbReference type="InterPro" id="IPR002637">
    <property type="entry name" value="RdgB/HAM1"/>
</dbReference>
<evidence type="ECO:0000256" key="1">
    <source>
        <dbReference type="ARBA" id="ARBA00022801"/>
    </source>
</evidence>
<dbReference type="GO" id="GO:0047429">
    <property type="term" value="F:nucleoside triphosphate diphosphatase activity"/>
    <property type="evidence" value="ECO:0007669"/>
    <property type="project" value="InterPro"/>
</dbReference>
<dbReference type="Gene3D" id="3.90.950.10">
    <property type="match status" value="1"/>
</dbReference>
<name>A0A348W7M8_9RHOB</name>
<proteinExistence type="predicted"/>
<dbReference type="AlphaFoldDB" id="A0A348W7M8"/>
<protein>
    <submittedName>
        <fullName evidence="3">Non-canonical purine NTP pyrophosphatase</fullName>
    </submittedName>
</protein>
<keyword evidence="2" id="KW-0546">Nucleotide metabolism</keyword>
<feature type="non-terminal residue" evidence="3">
    <location>
        <position position="1"/>
    </location>
</feature>
<dbReference type="Proteomes" id="UP000264719">
    <property type="component" value="Unassembled WGS sequence"/>
</dbReference>
<dbReference type="SUPFAM" id="SSF52972">
    <property type="entry name" value="ITPase-like"/>
    <property type="match status" value="1"/>
</dbReference>
<dbReference type="GO" id="GO:0009117">
    <property type="term" value="P:nucleotide metabolic process"/>
    <property type="evidence" value="ECO:0007669"/>
    <property type="project" value="UniProtKB-KW"/>
</dbReference>
<sequence>EISFAEMDRWEKNRISHRADAFAKLVQGCFD</sequence>
<evidence type="ECO:0000256" key="2">
    <source>
        <dbReference type="ARBA" id="ARBA00023080"/>
    </source>
</evidence>
<evidence type="ECO:0000313" key="3">
    <source>
        <dbReference type="EMBL" id="HAR50540.1"/>
    </source>
</evidence>
<accession>A0A348W7M8</accession>
<reference evidence="3 4" key="1">
    <citation type="journal article" date="2018" name="Nat. Biotechnol.">
        <title>A standardized bacterial taxonomy based on genome phylogeny substantially revises the tree of life.</title>
        <authorList>
            <person name="Parks D.H."/>
            <person name="Chuvochina M."/>
            <person name="Waite D.W."/>
            <person name="Rinke C."/>
            <person name="Skarshewski A."/>
            <person name="Chaumeil P.A."/>
            <person name="Hugenholtz P."/>
        </authorList>
    </citation>
    <scope>NUCLEOTIDE SEQUENCE [LARGE SCALE GENOMIC DNA]</scope>
    <source>
        <strain evidence="3">UBA9169</strain>
    </source>
</reference>
<gene>
    <name evidence="3" type="ORF">DCS45_01525</name>
</gene>
<dbReference type="InterPro" id="IPR029001">
    <property type="entry name" value="ITPase-like_fam"/>
</dbReference>
<organism evidence="3 4">
    <name type="scientific">Roseovarius nubinhibens</name>
    <dbReference type="NCBI Taxonomy" id="314263"/>
    <lineage>
        <taxon>Bacteria</taxon>
        <taxon>Pseudomonadati</taxon>
        <taxon>Pseudomonadota</taxon>
        <taxon>Alphaproteobacteria</taxon>
        <taxon>Rhodobacterales</taxon>
        <taxon>Roseobacteraceae</taxon>
        <taxon>Roseovarius</taxon>
    </lineage>
</organism>
<comment type="caution">
    <text evidence="3">The sequence shown here is derived from an EMBL/GenBank/DDBJ whole genome shotgun (WGS) entry which is preliminary data.</text>
</comment>
<dbReference type="EMBL" id="DMVW01000020">
    <property type="protein sequence ID" value="HAR50540.1"/>
    <property type="molecule type" value="Genomic_DNA"/>
</dbReference>
<evidence type="ECO:0000313" key="4">
    <source>
        <dbReference type="Proteomes" id="UP000264719"/>
    </source>
</evidence>
<keyword evidence="1" id="KW-0378">Hydrolase</keyword>